<dbReference type="AlphaFoldDB" id="A0A024V3W0"/>
<reference evidence="3 4" key="1">
    <citation type="submission" date="2013-02" db="EMBL/GenBank/DDBJ databases">
        <title>The Genome Annotation of Plasmodium falciparum Vietnam Oak-Knoll (FVO).</title>
        <authorList>
            <consortium name="The Broad Institute Genome Sequencing Platform"/>
            <consortium name="The Broad Institute Genome Sequencing Center for Infectious Disease"/>
            <person name="Neafsey D."/>
            <person name="Hoffman S."/>
            <person name="Volkman S."/>
            <person name="Rosenthal P."/>
            <person name="Walker B."/>
            <person name="Young S.K."/>
            <person name="Zeng Q."/>
            <person name="Gargeya S."/>
            <person name="Fitzgerald M."/>
            <person name="Haas B."/>
            <person name="Abouelleil A."/>
            <person name="Allen A.W."/>
            <person name="Alvarado L."/>
            <person name="Arachchi H.M."/>
            <person name="Berlin A.M."/>
            <person name="Chapman S.B."/>
            <person name="Gainer-Dewar J."/>
            <person name="Goldberg J."/>
            <person name="Griggs A."/>
            <person name="Gujja S."/>
            <person name="Hansen M."/>
            <person name="Howarth C."/>
            <person name="Imamovic A."/>
            <person name="Ireland A."/>
            <person name="Larimer J."/>
            <person name="McCowan C."/>
            <person name="Murphy C."/>
            <person name="Pearson M."/>
            <person name="Poon T.W."/>
            <person name="Priest M."/>
            <person name="Roberts A."/>
            <person name="Saif S."/>
            <person name="Shea T."/>
            <person name="Sisk P."/>
            <person name="Sykes S."/>
            <person name="Wortman J."/>
            <person name="Nusbaum C."/>
            <person name="Birren B."/>
        </authorList>
    </citation>
    <scope>NUCLEOTIDE SEQUENCE [LARGE SCALE GENOMIC DNA]</scope>
    <source>
        <strain evidence="4">Vietnam Oak-Knoll (FVO)</strain>
    </source>
</reference>
<protein>
    <submittedName>
        <fullName evidence="3">Uncharacterized protein</fullName>
    </submittedName>
</protein>
<keyword evidence="1" id="KW-0472">Membrane</keyword>
<sequence>MGLEFFVYLLIYYILTTQVTCDDNYLDDDNRYNPTMDIDLSSSMSDISRKMNTDSGRKVRIAKKIFKGLGAFMILLTSFLIVLDNITLNNELANYKKREIDLAAKLINAEHEAISSKVEYGRKVEEMQSIINKMIFHTLNHTNHN</sequence>
<evidence type="ECO:0000313" key="4">
    <source>
        <dbReference type="Proteomes" id="UP000030690"/>
    </source>
</evidence>
<feature type="signal peptide" evidence="2">
    <location>
        <begin position="1"/>
        <end position="21"/>
    </location>
</feature>
<dbReference type="SMR" id="A0A024V3W0"/>
<keyword evidence="1" id="KW-0812">Transmembrane</keyword>
<evidence type="ECO:0000256" key="2">
    <source>
        <dbReference type="SAM" id="SignalP"/>
    </source>
</evidence>
<name>A0A024V3W0_PLAFA</name>
<accession>A0A024V3W0</accession>
<proteinExistence type="predicted"/>
<reference evidence="3 4" key="2">
    <citation type="submission" date="2013-02" db="EMBL/GenBank/DDBJ databases">
        <title>The Genome Sequence of Plasmodium falciparum Vietnam Oak-Knoll (FVO).</title>
        <authorList>
            <consortium name="The Broad Institute Genome Sequencing Platform"/>
            <consortium name="The Broad Institute Genome Sequencing Center for Infectious Disease"/>
            <person name="Neafsey D."/>
            <person name="Cheeseman I."/>
            <person name="Volkman S."/>
            <person name="Adams J."/>
            <person name="Walker B."/>
            <person name="Young S.K."/>
            <person name="Zeng Q."/>
            <person name="Gargeya S."/>
            <person name="Fitzgerald M."/>
            <person name="Haas B."/>
            <person name="Abouelleil A."/>
            <person name="Alvarado L."/>
            <person name="Arachchi H.M."/>
            <person name="Berlin A.M."/>
            <person name="Chapman S.B."/>
            <person name="Dewar J."/>
            <person name="Goldberg J."/>
            <person name="Griggs A."/>
            <person name="Gujja S."/>
            <person name="Hansen M."/>
            <person name="Howarth C."/>
            <person name="Imamovic A."/>
            <person name="Larimer J."/>
            <person name="McCowan C."/>
            <person name="Murphy C."/>
            <person name="Neiman D."/>
            <person name="Pearson M."/>
            <person name="Priest M."/>
            <person name="Roberts A."/>
            <person name="Saif S."/>
            <person name="Shea T."/>
            <person name="Sisk P."/>
            <person name="Sykes S."/>
            <person name="Wortman J."/>
            <person name="Nusbaum C."/>
            <person name="Birren B."/>
        </authorList>
    </citation>
    <scope>NUCLEOTIDE SEQUENCE [LARGE SCALE GENOMIC DNA]</scope>
    <source>
        <strain evidence="4">Vietnam Oak-Knoll (FVO)</strain>
    </source>
</reference>
<evidence type="ECO:0000256" key="1">
    <source>
        <dbReference type="SAM" id="Phobius"/>
    </source>
</evidence>
<dbReference type="OrthoDB" id="376712at2759"/>
<evidence type="ECO:0000313" key="3">
    <source>
        <dbReference type="EMBL" id="ETW17222.1"/>
    </source>
</evidence>
<feature type="transmembrane region" description="Helical" evidence="1">
    <location>
        <begin position="65"/>
        <end position="83"/>
    </location>
</feature>
<gene>
    <name evidence="3" type="ORF">PFFVO_04047</name>
</gene>
<feature type="chain" id="PRO_5001535830" evidence="2">
    <location>
        <begin position="22"/>
        <end position="145"/>
    </location>
</feature>
<dbReference type="Proteomes" id="UP000030690">
    <property type="component" value="Unassembled WGS sequence"/>
</dbReference>
<keyword evidence="2" id="KW-0732">Signal</keyword>
<dbReference type="EMBL" id="KI925134">
    <property type="protein sequence ID" value="ETW17222.1"/>
    <property type="molecule type" value="Genomic_DNA"/>
</dbReference>
<organism evidence="3 4">
    <name type="scientific">Plasmodium falciparum Vietnam Oak-Knoll</name>
    <name type="common">FVO</name>
    <dbReference type="NCBI Taxonomy" id="1036723"/>
    <lineage>
        <taxon>Eukaryota</taxon>
        <taxon>Sar</taxon>
        <taxon>Alveolata</taxon>
        <taxon>Apicomplexa</taxon>
        <taxon>Aconoidasida</taxon>
        <taxon>Haemosporida</taxon>
        <taxon>Plasmodiidae</taxon>
        <taxon>Plasmodium</taxon>
        <taxon>Plasmodium (Laverania)</taxon>
    </lineage>
</organism>
<keyword evidence="1" id="KW-1133">Transmembrane helix</keyword>